<accession>A0ABT7QKJ0</accession>
<protein>
    <recommendedName>
        <fullName evidence="3">Sec translocon accessory complex subunit YajC</fullName>
    </recommendedName>
</protein>
<name>A0ABT7QKJ0_9GAMM</name>
<gene>
    <name evidence="12" type="primary">yajC</name>
    <name evidence="12" type="ORF">NQX30_02430</name>
</gene>
<keyword evidence="13" id="KW-1185">Reference proteome</keyword>
<dbReference type="PANTHER" id="PTHR33909:SF1">
    <property type="entry name" value="SEC TRANSLOCON ACCESSORY COMPLEX SUBUNIT YAJC"/>
    <property type="match status" value="1"/>
</dbReference>
<keyword evidence="6 11" id="KW-0812">Transmembrane</keyword>
<evidence type="ECO:0000256" key="8">
    <source>
        <dbReference type="ARBA" id="ARBA00022989"/>
    </source>
</evidence>
<dbReference type="EMBL" id="JANQAO010000001">
    <property type="protein sequence ID" value="MDM5147231.1"/>
    <property type="molecule type" value="Genomic_DNA"/>
</dbReference>
<evidence type="ECO:0000256" key="7">
    <source>
        <dbReference type="ARBA" id="ARBA00022927"/>
    </source>
</evidence>
<keyword evidence="9" id="KW-0811">Translocation</keyword>
<reference evidence="12" key="2">
    <citation type="journal article" date="2023" name="Microbiome">
        <title>Synthase-selected sorting approach identifies a beta-lactone synthase in a nudibranch symbiotic bacterium.</title>
        <authorList>
            <person name="Dzunkova M."/>
            <person name="La Clair J.J."/>
            <person name="Tyml T."/>
            <person name="Doud D."/>
            <person name="Schulz F."/>
            <person name="Piquer-Esteban S."/>
            <person name="Porcel Sanchis D."/>
            <person name="Osborn A."/>
            <person name="Robinson D."/>
            <person name="Louie K.B."/>
            <person name="Bowen B.P."/>
            <person name="Bowers R.M."/>
            <person name="Lee J."/>
            <person name="Arnau V."/>
            <person name="Diaz-Villanueva W."/>
            <person name="Stepanauskas R."/>
            <person name="Gosliner T."/>
            <person name="Date S.V."/>
            <person name="Northen T.R."/>
            <person name="Cheng J.F."/>
            <person name="Burkart M.D."/>
            <person name="Woyke T."/>
        </authorList>
    </citation>
    <scope>NUCLEOTIDE SEQUENCE</scope>
    <source>
        <strain evidence="12">Df01</strain>
    </source>
</reference>
<evidence type="ECO:0000313" key="13">
    <source>
        <dbReference type="Proteomes" id="UP001168167"/>
    </source>
</evidence>
<organism evidence="12 13">
    <name type="scientific">Candidatus Doriopsillibacter californiensis</name>
    <dbReference type="NCBI Taxonomy" id="2970740"/>
    <lineage>
        <taxon>Bacteria</taxon>
        <taxon>Pseudomonadati</taxon>
        <taxon>Pseudomonadota</taxon>
        <taxon>Gammaproteobacteria</taxon>
        <taxon>Candidatus Tethybacterales</taxon>
        <taxon>Candidatus Persebacteraceae</taxon>
        <taxon>Candidatus Doriopsillibacter</taxon>
    </lineage>
</organism>
<dbReference type="PANTHER" id="PTHR33909">
    <property type="entry name" value="SEC TRANSLOCON ACCESSORY COMPLEX SUBUNIT YAJC"/>
    <property type="match status" value="1"/>
</dbReference>
<dbReference type="SMART" id="SM01323">
    <property type="entry name" value="YajC"/>
    <property type="match status" value="1"/>
</dbReference>
<dbReference type="InterPro" id="IPR003849">
    <property type="entry name" value="Preprotein_translocase_YajC"/>
</dbReference>
<keyword evidence="4" id="KW-0813">Transport</keyword>
<evidence type="ECO:0000256" key="11">
    <source>
        <dbReference type="SAM" id="Phobius"/>
    </source>
</evidence>
<evidence type="ECO:0000256" key="5">
    <source>
        <dbReference type="ARBA" id="ARBA00022475"/>
    </source>
</evidence>
<comment type="subcellular location">
    <subcellularLocation>
        <location evidence="1">Cell membrane</location>
        <topology evidence="1">Single-pass membrane protein</topology>
    </subcellularLocation>
</comment>
<dbReference type="Pfam" id="PF02699">
    <property type="entry name" value="YajC"/>
    <property type="match status" value="1"/>
</dbReference>
<comment type="similarity">
    <text evidence="2">Belongs to the YajC family.</text>
</comment>
<evidence type="ECO:0000256" key="10">
    <source>
        <dbReference type="ARBA" id="ARBA00023136"/>
    </source>
</evidence>
<evidence type="ECO:0000256" key="9">
    <source>
        <dbReference type="ARBA" id="ARBA00023010"/>
    </source>
</evidence>
<reference evidence="12" key="1">
    <citation type="submission" date="2022-08" db="EMBL/GenBank/DDBJ databases">
        <authorList>
            <person name="Dzunkova M."/>
            <person name="La Clair J."/>
            <person name="Tyml T."/>
            <person name="Doud D."/>
            <person name="Schulz F."/>
            <person name="Piquer S."/>
            <person name="Porcel Sanchis D."/>
            <person name="Osborn A."/>
            <person name="Robinson D."/>
            <person name="Louie K.B."/>
            <person name="Bowen B.P."/>
            <person name="Bowers R."/>
            <person name="Lee J."/>
            <person name="Arnau Llombart V."/>
            <person name="Diaz Villanueva W."/>
            <person name="Gosliner T."/>
            <person name="Northen T."/>
            <person name="Cheng J.-F."/>
            <person name="Burkart M.D."/>
            <person name="Woyke T."/>
        </authorList>
    </citation>
    <scope>NUCLEOTIDE SEQUENCE</scope>
    <source>
        <strain evidence="12">Df01</strain>
    </source>
</reference>
<proteinExistence type="inferred from homology"/>
<evidence type="ECO:0000256" key="1">
    <source>
        <dbReference type="ARBA" id="ARBA00004162"/>
    </source>
</evidence>
<dbReference type="NCBIfam" id="TIGR00739">
    <property type="entry name" value="yajC"/>
    <property type="match status" value="1"/>
</dbReference>
<feature type="transmembrane region" description="Helical" evidence="11">
    <location>
        <begin position="17"/>
        <end position="36"/>
    </location>
</feature>
<comment type="caution">
    <text evidence="12">The sequence shown here is derived from an EMBL/GenBank/DDBJ whole genome shotgun (WGS) entry which is preliminary data.</text>
</comment>
<dbReference type="Proteomes" id="UP001168167">
    <property type="component" value="Unassembled WGS sequence"/>
</dbReference>
<keyword evidence="10 11" id="KW-0472">Membrane</keyword>
<keyword evidence="7" id="KW-0653">Protein transport</keyword>
<evidence type="ECO:0000256" key="3">
    <source>
        <dbReference type="ARBA" id="ARBA00014962"/>
    </source>
</evidence>
<evidence type="ECO:0000313" key="12">
    <source>
        <dbReference type="EMBL" id="MDM5147231.1"/>
    </source>
</evidence>
<sequence>MIDIAYAQSGAAPEGSALTSFLPLILIVIIFYFMLIRPQQKNAKAHRNMLAALSVGDEVVTSSGIFGKVTKINDGVVVINTGKVEIAFQKQAIQSLLPAGSIEKI</sequence>
<evidence type="ECO:0000256" key="4">
    <source>
        <dbReference type="ARBA" id="ARBA00022448"/>
    </source>
</evidence>
<evidence type="ECO:0000256" key="2">
    <source>
        <dbReference type="ARBA" id="ARBA00006742"/>
    </source>
</evidence>
<keyword evidence="5" id="KW-1003">Cell membrane</keyword>
<keyword evidence="8 11" id="KW-1133">Transmembrane helix</keyword>
<evidence type="ECO:0000256" key="6">
    <source>
        <dbReference type="ARBA" id="ARBA00022692"/>
    </source>
</evidence>
<dbReference type="PRINTS" id="PR01853">
    <property type="entry name" value="YAJCTRNLCASE"/>
</dbReference>